<dbReference type="GeneID" id="70228864"/>
<protein>
    <submittedName>
        <fullName evidence="1">Uncharacterized protein</fullName>
    </submittedName>
</protein>
<dbReference type="AlphaFoldDB" id="A0A9P9HQG8"/>
<organism evidence="1 2">
    <name type="scientific">Fusarium redolens</name>
    <dbReference type="NCBI Taxonomy" id="48865"/>
    <lineage>
        <taxon>Eukaryota</taxon>
        <taxon>Fungi</taxon>
        <taxon>Dikarya</taxon>
        <taxon>Ascomycota</taxon>
        <taxon>Pezizomycotina</taxon>
        <taxon>Sordariomycetes</taxon>
        <taxon>Hypocreomycetidae</taxon>
        <taxon>Hypocreales</taxon>
        <taxon>Nectriaceae</taxon>
        <taxon>Fusarium</taxon>
        <taxon>Fusarium redolens species complex</taxon>
    </lineage>
</organism>
<dbReference type="EMBL" id="JAGMUX010000004">
    <property type="protein sequence ID" value="KAH7260694.1"/>
    <property type="molecule type" value="Genomic_DNA"/>
</dbReference>
<accession>A0A9P9HQG8</accession>
<reference evidence="1" key="1">
    <citation type="journal article" date="2021" name="Nat. Commun.">
        <title>Genetic determinants of endophytism in the Arabidopsis root mycobiome.</title>
        <authorList>
            <person name="Mesny F."/>
            <person name="Miyauchi S."/>
            <person name="Thiergart T."/>
            <person name="Pickel B."/>
            <person name="Atanasova L."/>
            <person name="Karlsson M."/>
            <person name="Huettel B."/>
            <person name="Barry K.W."/>
            <person name="Haridas S."/>
            <person name="Chen C."/>
            <person name="Bauer D."/>
            <person name="Andreopoulos W."/>
            <person name="Pangilinan J."/>
            <person name="LaButti K."/>
            <person name="Riley R."/>
            <person name="Lipzen A."/>
            <person name="Clum A."/>
            <person name="Drula E."/>
            <person name="Henrissat B."/>
            <person name="Kohler A."/>
            <person name="Grigoriev I.V."/>
            <person name="Martin F.M."/>
            <person name="Hacquard S."/>
        </authorList>
    </citation>
    <scope>NUCLEOTIDE SEQUENCE</scope>
    <source>
        <strain evidence="1">MPI-CAGE-AT-0023</strain>
    </source>
</reference>
<comment type="caution">
    <text evidence="1">The sequence shown here is derived from an EMBL/GenBank/DDBJ whole genome shotgun (WGS) entry which is preliminary data.</text>
</comment>
<name>A0A9P9HQG8_FUSRE</name>
<evidence type="ECO:0000313" key="2">
    <source>
        <dbReference type="Proteomes" id="UP000720189"/>
    </source>
</evidence>
<proteinExistence type="predicted"/>
<dbReference type="RefSeq" id="XP_046052571.1">
    <property type="nucleotide sequence ID" value="XM_046198910.1"/>
</dbReference>
<evidence type="ECO:0000313" key="1">
    <source>
        <dbReference type="EMBL" id="KAH7260694.1"/>
    </source>
</evidence>
<sequence length="156" mass="17495">MGTQFVNMNMTFNIQAQTMEFLPSETAYPNGLFIRDVNDIVLYVYCFGAENVGPYGPGPTETLGPGGGNWTGPIEVTPDLWRVNFDWNIIMEGEEKTSRPFSLPVTDWKKLNPTELKAFKDALGKLLESKKLSDQETRRLQVILDQIKSKDTSGSV</sequence>
<dbReference type="Proteomes" id="UP000720189">
    <property type="component" value="Unassembled WGS sequence"/>
</dbReference>
<keyword evidence="2" id="KW-1185">Reference proteome</keyword>
<gene>
    <name evidence="1" type="ORF">BKA55DRAFT_686276</name>
</gene>